<dbReference type="EMBL" id="BK059091">
    <property type="protein sequence ID" value="DAE28778.1"/>
    <property type="molecule type" value="Genomic_DNA"/>
</dbReference>
<organism evidence="1">
    <name type="scientific">virus sp. ctmTa7</name>
    <dbReference type="NCBI Taxonomy" id="2828255"/>
    <lineage>
        <taxon>Viruses</taxon>
    </lineage>
</organism>
<evidence type="ECO:0008006" key="2">
    <source>
        <dbReference type="Google" id="ProtNLM"/>
    </source>
</evidence>
<evidence type="ECO:0000313" key="1">
    <source>
        <dbReference type="EMBL" id="DAE28778.1"/>
    </source>
</evidence>
<sequence>MIKIIVTEDEIGKIYGCYKVIGIANDRISPQGQIKKYYKCKCINCGNTKELNAYKVRHNNYKYCEKCRPKHKETKTKIGKKFGHLTVVERADNYIQPNGSIKVVWKCLCECGNTINVTDTHLKSGHTTSCGCFHKKIMQDFLIKDISGQKFGKLTVLEKAYIKNGRQYWHCKCDCGKTCIAYTTSLLSGKRKSCGCLISKAEYELSLYLDK</sequence>
<accession>A0A8S5RCB0</accession>
<proteinExistence type="predicted"/>
<name>A0A8S5RCB0_9VIRU</name>
<protein>
    <recommendedName>
        <fullName evidence="2">AP2 domain-containing protein</fullName>
    </recommendedName>
</protein>
<reference evidence="1" key="1">
    <citation type="journal article" date="2021" name="Proc. Natl. Acad. Sci. U.S.A.">
        <title>A Catalog of Tens of Thousands of Viruses from Human Metagenomes Reveals Hidden Associations with Chronic Diseases.</title>
        <authorList>
            <person name="Tisza M.J."/>
            <person name="Buck C.B."/>
        </authorList>
    </citation>
    <scope>NUCLEOTIDE SEQUENCE</scope>
    <source>
        <strain evidence="1">CtmTa7</strain>
    </source>
</reference>